<dbReference type="PANTHER" id="PTHR34659:SF1">
    <property type="entry name" value="PROTEIN EGT2"/>
    <property type="match status" value="1"/>
</dbReference>
<feature type="region of interest" description="Disordered" evidence="1">
    <location>
        <begin position="311"/>
        <end position="334"/>
    </location>
</feature>
<accession>A0A1D1ZCB0</accession>
<sequence length="334" mass="36737">MTKGMEKNKGGMSIFGTDFASKGLSWAGNLYHRWENICLDNMIVQDTSKFVDAVSEQFRKVCEEVADDLLKPFSDGCVKGPVTDLSLEHDVIAVICNKFKTDGQDERKQACEILGQKISMAPTKVKGCNCSSEISGDHENVSADFANNPGSLSSADKVPSEFPVNIPGSGSLISHCTIPTEQNGTSVSEDEISLVRSMAKAYEQKCSSSELEMPLTLMEIADTCMGEYEEFEDVKLEDLFDGTTQVDCWEDAEKYELTLIPHRAKKSQSYKKKLTDVLNSSLYSLKKNHGASFDAAINADLLKTERITSLSVSSGGLEKRDPSTTESESEWELL</sequence>
<name>A0A1D1ZCB0_9ARAE</name>
<evidence type="ECO:0000313" key="2">
    <source>
        <dbReference type="EMBL" id="JAT64520.1"/>
    </source>
</evidence>
<evidence type="ECO:0000256" key="1">
    <source>
        <dbReference type="SAM" id="MobiDB-lite"/>
    </source>
</evidence>
<dbReference type="PANTHER" id="PTHR34659">
    <property type="entry name" value="BNAA05G11610D PROTEIN"/>
    <property type="match status" value="1"/>
</dbReference>
<protein>
    <submittedName>
        <fullName evidence="2">Glycerol-3-phosphate dehydrogenase [NAD(+)]</fullName>
    </submittedName>
</protein>
<reference evidence="2" key="1">
    <citation type="submission" date="2015-07" db="EMBL/GenBank/DDBJ databases">
        <title>Transcriptome Assembly of Anthurium amnicola.</title>
        <authorList>
            <person name="Suzuki J."/>
        </authorList>
    </citation>
    <scope>NUCLEOTIDE SEQUENCE</scope>
</reference>
<dbReference type="InterPro" id="IPR053273">
    <property type="entry name" value="CST_Regulator"/>
</dbReference>
<organism evidence="2">
    <name type="scientific">Anthurium amnicola</name>
    <dbReference type="NCBI Taxonomy" id="1678845"/>
    <lineage>
        <taxon>Eukaryota</taxon>
        <taxon>Viridiplantae</taxon>
        <taxon>Streptophyta</taxon>
        <taxon>Embryophyta</taxon>
        <taxon>Tracheophyta</taxon>
        <taxon>Spermatophyta</taxon>
        <taxon>Magnoliopsida</taxon>
        <taxon>Liliopsida</taxon>
        <taxon>Araceae</taxon>
        <taxon>Pothoideae</taxon>
        <taxon>Potheae</taxon>
        <taxon>Anthurium</taxon>
    </lineage>
</organism>
<dbReference type="AlphaFoldDB" id="A0A1D1ZCB0"/>
<dbReference type="EMBL" id="GDJX01003416">
    <property type="protein sequence ID" value="JAT64520.1"/>
    <property type="molecule type" value="Transcribed_RNA"/>
</dbReference>
<proteinExistence type="predicted"/>
<gene>
    <name evidence="2" type="primary">MGG_00067_0</name>
    <name evidence="2" type="ORF">g.80831</name>
</gene>